<keyword evidence="4" id="KW-1185">Reference proteome</keyword>
<dbReference type="Pfam" id="PF02515">
    <property type="entry name" value="CoA_transf_3"/>
    <property type="match status" value="1"/>
</dbReference>
<dbReference type="GO" id="GO:0008111">
    <property type="term" value="F:alpha-methylacyl-CoA racemase activity"/>
    <property type="evidence" value="ECO:0007669"/>
    <property type="project" value="TreeGrafter"/>
</dbReference>
<feature type="compositionally biased region" description="Basic and acidic residues" evidence="2">
    <location>
        <begin position="117"/>
        <end position="134"/>
    </location>
</feature>
<gene>
    <name evidence="3" type="primary">AMACR</name>
</gene>
<name>A0AAX7SM53_ASTCA</name>
<proteinExistence type="inferred from homology"/>
<evidence type="ECO:0000256" key="2">
    <source>
        <dbReference type="SAM" id="MobiDB-lite"/>
    </source>
</evidence>
<dbReference type="Gene3D" id="3.40.50.10540">
    <property type="entry name" value="Crotonobetainyl-coa:carnitine coa-transferase, domain 1"/>
    <property type="match status" value="1"/>
</dbReference>
<evidence type="ECO:0000313" key="4">
    <source>
        <dbReference type="Proteomes" id="UP000265100"/>
    </source>
</evidence>
<dbReference type="PANTHER" id="PTHR48228">
    <property type="entry name" value="SUCCINYL-COA--D-CITRAMALATE COA-TRANSFERASE"/>
    <property type="match status" value="1"/>
</dbReference>
<dbReference type="Proteomes" id="UP000265100">
    <property type="component" value="Chromosome 7"/>
</dbReference>
<dbReference type="Ensembl" id="ENSACLT00000081675.1">
    <property type="protein sequence ID" value="ENSACLP00000045614.1"/>
    <property type="gene ID" value="ENSACLG00000036727.1"/>
</dbReference>
<dbReference type="InterPro" id="IPR003673">
    <property type="entry name" value="CoA-Trfase_fam_III"/>
</dbReference>
<dbReference type="PANTHER" id="PTHR48228:SF5">
    <property type="entry name" value="ALPHA-METHYLACYL-COA RACEMASE"/>
    <property type="match status" value="1"/>
</dbReference>
<dbReference type="InterPro" id="IPR023606">
    <property type="entry name" value="CoA-Trfase_III_dom_1_sf"/>
</dbReference>
<dbReference type="GeneTree" id="ENSGT00940000157215"/>
<reference evidence="3" key="4">
    <citation type="submission" date="2025-09" db="UniProtKB">
        <authorList>
            <consortium name="Ensembl"/>
        </authorList>
    </citation>
    <scope>IDENTIFICATION</scope>
</reference>
<reference evidence="3 4" key="1">
    <citation type="submission" date="2018-05" db="EMBL/GenBank/DDBJ databases">
        <authorList>
            <person name="Datahose"/>
        </authorList>
    </citation>
    <scope>NUCLEOTIDE SEQUENCE</scope>
</reference>
<dbReference type="SUPFAM" id="SSF89796">
    <property type="entry name" value="CoA-transferase family III (CaiB/BaiF)"/>
    <property type="match status" value="1"/>
</dbReference>
<reference evidence="3" key="3">
    <citation type="submission" date="2025-08" db="UniProtKB">
        <authorList>
            <consortium name="Ensembl"/>
        </authorList>
    </citation>
    <scope>IDENTIFICATION</scope>
</reference>
<comment type="similarity">
    <text evidence="1">Belongs to the CoA-transferase III family.</text>
</comment>
<accession>A0AAX7SM53</accession>
<dbReference type="InterPro" id="IPR044855">
    <property type="entry name" value="CoA-Trfase_III_dom3_sf"/>
</dbReference>
<evidence type="ECO:0000256" key="1">
    <source>
        <dbReference type="ARBA" id="ARBA00008383"/>
    </source>
</evidence>
<sequence>MQAETENLAYLSLLSLFAFLNNSVFRATLPLRLVLMRLQWMNQLKGQMHLSASVSGLELDAGELPSQMSFDDWPELRRIFTERFASKSQAEWSEIFDGTDACVTPVLSFDQVSSHPHNRERGSFMKDSSGEESPRPAPVLSRTPAEPCLTSDPVTGEHTAEVLQEYGFTSPQINQMLSAGVIECNAVKAKL</sequence>
<feature type="region of interest" description="Disordered" evidence="2">
    <location>
        <begin position="112"/>
        <end position="152"/>
    </location>
</feature>
<dbReference type="GO" id="GO:0005739">
    <property type="term" value="C:mitochondrion"/>
    <property type="evidence" value="ECO:0007669"/>
    <property type="project" value="TreeGrafter"/>
</dbReference>
<dbReference type="Gene3D" id="3.30.1540.10">
    <property type="entry name" value="formyl-coa transferase, domain 3"/>
    <property type="match status" value="1"/>
</dbReference>
<dbReference type="AlphaFoldDB" id="A0AAX7SM53"/>
<dbReference type="GO" id="GO:0008206">
    <property type="term" value="P:bile acid metabolic process"/>
    <property type="evidence" value="ECO:0007669"/>
    <property type="project" value="TreeGrafter"/>
</dbReference>
<organism evidence="3 4">
    <name type="scientific">Astatotilapia calliptera</name>
    <name type="common">Eastern happy</name>
    <name type="synonym">Chromis callipterus</name>
    <dbReference type="NCBI Taxonomy" id="8154"/>
    <lineage>
        <taxon>Eukaryota</taxon>
        <taxon>Metazoa</taxon>
        <taxon>Chordata</taxon>
        <taxon>Craniata</taxon>
        <taxon>Vertebrata</taxon>
        <taxon>Euteleostomi</taxon>
        <taxon>Actinopterygii</taxon>
        <taxon>Neopterygii</taxon>
        <taxon>Teleostei</taxon>
        <taxon>Neoteleostei</taxon>
        <taxon>Acanthomorphata</taxon>
        <taxon>Ovalentaria</taxon>
        <taxon>Cichlomorphae</taxon>
        <taxon>Cichliformes</taxon>
        <taxon>Cichlidae</taxon>
        <taxon>African cichlids</taxon>
        <taxon>Pseudocrenilabrinae</taxon>
        <taxon>Haplochromini</taxon>
        <taxon>Astatotilapia</taxon>
    </lineage>
</organism>
<reference evidence="4" key="2">
    <citation type="submission" date="2023-03" db="EMBL/GenBank/DDBJ databases">
        <authorList>
            <consortium name="Wellcome Sanger Institute Data Sharing"/>
        </authorList>
    </citation>
    <scope>NUCLEOTIDE SEQUENCE [LARGE SCALE GENOMIC DNA]</scope>
</reference>
<protein>
    <submittedName>
        <fullName evidence="3">Alpha-methylacyl-CoA racemase</fullName>
    </submittedName>
</protein>
<dbReference type="InterPro" id="IPR050509">
    <property type="entry name" value="CoA-transferase_III"/>
</dbReference>
<evidence type="ECO:0000313" key="3">
    <source>
        <dbReference type="Ensembl" id="ENSACLP00000045614.1"/>
    </source>
</evidence>